<accession>K6VPN1</accession>
<keyword evidence="3" id="KW-1185">Reference proteome</keyword>
<evidence type="ECO:0000313" key="2">
    <source>
        <dbReference type="EMBL" id="GAB78694.1"/>
    </source>
</evidence>
<dbReference type="OrthoDB" id="9799092at2"/>
<dbReference type="eggNOG" id="COG0500">
    <property type="taxonomic scope" value="Bacteria"/>
</dbReference>
<proteinExistence type="predicted"/>
<dbReference type="PANTHER" id="PTHR43861">
    <property type="entry name" value="TRANS-ACONITATE 2-METHYLTRANSFERASE-RELATED"/>
    <property type="match status" value="1"/>
</dbReference>
<evidence type="ECO:0000313" key="3">
    <source>
        <dbReference type="Proteomes" id="UP000008495"/>
    </source>
</evidence>
<dbReference type="InterPro" id="IPR029063">
    <property type="entry name" value="SAM-dependent_MTases_sf"/>
</dbReference>
<comment type="caution">
    <text evidence="2">The sequence shown here is derived from an EMBL/GenBank/DDBJ whole genome shotgun (WGS) entry which is preliminary data.</text>
</comment>
<dbReference type="InterPro" id="IPR013216">
    <property type="entry name" value="Methyltransf_11"/>
</dbReference>
<dbReference type="Pfam" id="PF08241">
    <property type="entry name" value="Methyltransf_11"/>
    <property type="match status" value="1"/>
</dbReference>
<dbReference type="Pfam" id="PF13489">
    <property type="entry name" value="Methyltransf_23"/>
    <property type="match status" value="1"/>
</dbReference>
<dbReference type="eggNOG" id="COG2226">
    <property type="taxonomic scope" value="Bacteria"/>
</dbReference>
<organism evidence="2 3">
    <name type="scientific">Austwickia chelonae NBRC 105200</name>
    <dbReference type="NCBI Taxonomy" id="1184607"/>
    <lineage>
        <taxon>Bacteria</taxon>
        <taxon>Bacillati</taxon>
        <taxon>Actinomycetota</taxon>
        <taxon>Actinomycetes</taxon>
        <taxon>Micrococcales</taxon>
        <taxon>Dermatophilaceae</taxon>
        <taxon>Austwickia</taxon>
    </lineage>
</organism>
<dbReference type="PANTHER" id="PTHR43861:SF1">
    <property type="entry name" value="TRANS-ACONITATE 2-METHYLTRANSFERASE"/>
    <property type="match status" value="1"/>
</dbReference>
<dbReference type="Proteomes" id="UP000008495">
    <property type="component" value="Unassembled WGS sequence"/>
</dbReference>
<dbReference type="GO" id="GO:0008757">
    <property type="term" value="F:S-adenosylmethionine-dependent methyltransferase activity"/>
    <property type="evidence" value="ECO:0007669"/>
    <property type="project" value="InterPro"/>
</dbReference>
<gene>
    <name evidence="2" type="ORF">AUCHE_16_01140</name>
</gene>
<protein>
    <recommendedName>
        <fullName evidence="1">Methyltransferase type 11 domain-containing protein</fullName>
    </recommendedName>
</protein>
<feature type="domain" description="Methyltransferase type 11" evidence="1">
    <location>
        <begin position="242"/>
        <end position="339"/>
    </location>
</feature>
<sequence length="460" mass="49804">MDEREATLASYNAGVAEYLRLTPEEPSALAFWLGAMVGDVFSPGARVWEIGSAGGQDARHLRECGLEVLASDAATAFVDHLHGNGFPDAFRYDLQVDEPPVSDVDIVFANAVLPHLRREDVGPALARLQSALGDDVVLFASVKLGDGEGWSTEKLSGPRWYTYWQPEEFTRVLQASGWVVEEARARAGRYDDWLAVIALPVRSALRDAFDERAASYCRSDFHRIHAERLVENTPLSPGSTVVDAAAGTGFVARAVGRRIGPDGRVIAVDLSEGMLQSLVSGDDVDAAPIEVVVGDATELGLPDGGVDTVLCGGGLLYMDVDRALAEWRRVLAPGGVVAFSTMAADNPPPALLFRVHARGYGLDLPDPYAPLGTAEACAAALERAGFVEVDVVEGEVPLSDRDLDQTWEVYQRMARHDLATLPEADVWRLRASYVAEMTLRSRSEPEFRTAQALYATGRRP</sequence>
<dbReference type="Gene3D" id="3.40.50.150">
    <property type="entry name" value="Vaccinia Virus protein VP39"/>
    <property type="match status" value="2"/>
</dbReference>
<name>K6VPN1_9MICO</name>
<reference evidence="2 3" key="1">
    <citation type="submission" date="2012-08" db="EMBL/GenBank/DDBJ databases">
        <title>Whole genome shotgun sequence of Austwickia chelonae NBRC 105200.</title>
        <authorList>
            <person name="Yoshida I."/>
            <person name="Hosoyama A."/>
            <person name="Tsuchikane K."/>
            <person name="Katsumata H."/>
            <person name="Ando Y."/>
            <person name="Ohji S."/>
            <person name="Hamada M."/>
            <person name="Tamura T."/>
            <person name="Yamazoe A."/>
            <person name="Yamazaki S."/>
            <person name="Fujita N."/>
        </authorList>
    </citation>
    <scope>NUCLEOTIDE SEQUENCE [LARGE SCALE GENOMIC DNA]</scope>
    <source>
        <strain evidence="2 3">NBRC 105200</strain>
    </source>
</reference>
<dbReference type="STRING" id="100225.SAMN05421595_2348"/>
<dbReference type="CDD" id="cd02440">
    <property type="entry name" value="AdoMet_MTases"/>
    <property type="match status" value="1"/>
</dbReference>
<dbReference type="EMBL" id="BAGZ01000016">
    <property type="protein sequence ID" value="GAB78694.1"/>
    <property type="molecule type" value="Genomic_DNA"/>
</dbReference>
<evidence type="ECO:0000259" key="1">
    <source>
        <dbReference type="Pfam" id="PF08241"/>
    </source>
</evidence>
<dbReference type="RefSeq" id="WP_006503451.1">
    <property type="nucleotide sequence ID" value="NZ_BAGZ01000016.1"/>
</dbReference>
<dbReference type="AlphaFoldDB" id="K6VPN1"/>
<dbReference type="SUPFAM" id="SSF53335">
    <property type="entry name" value="S-adenosyl-L-methionine-dependent methyltransferases"/>
    <property type="match status" value="2"/>
</dbReference>